<accession>A0A6P6RXI5</accession>
<comment type="caution">
    <text evidence="5">Lacks conserved residue(s) required for the propagation of feature annotation.</text>
</comment>
<feature type="compositionally biased region" description="Polar residues" evidence="6">
    <location>
        <begin position="118"/>
        <end position="133"/>
    </location>
</feature>
<dbReference type="GO" id="GO:0004806">
    <property type="term" value="F:triacylglycerol lipase activity"/>
    <property type="evidence" value="ECO:0007669"/>
    <property type="project" value="InterPro"/>
</dbReference>
<dbReference type="InterPro" id="IPR016035">
    <property type="entry name" value="Acyl_Trfase/lysoPLipase"/>
</dbReference>
<keyword evidence="8" id="KW-1185">Reference proteome</keyword>
<name>A0A6P6RXI5_9EIME</name>
<dbReference type="OrthoDB" id="10049244at2759"/>
<feature type="region of interest" description="Disordered" evidence="6">
    <location>
        <begin position="26"/>
        <end position="79"/>
    </location>
</feature>
<dbReference type="GO" id="GO:0016042">
    <property type="term" value="P:lipid catabolic process"/>
    <property type="evidence" value="ECO:0007669"/>
    <property type="project" value="UniProtKB-KW"/>
</dbReference>
<evidence type="ECO:0000256" key="2">
    <source>
        <dbReference type="ARBA" id="ARBA00022801"/>
    </source>
</evidence>
<dbReference type="AlphaFoldDB" id="A0A6P6RXI5"/>
<dbReference type="InterPro" id="IPR002641">
    <property type="entry name" value="PNPLA_dom"/>
</dbReference>
<dbReference type="PANTHER" id="PTHR14226:SF66">
    <property type="entry name" value="TRIACYLGLYCEROL LIPASE PTL2"/>
    <property type="match status" value="1"/>
</dbReference>
<dbReference type="SUPFAM" id="SSF52151">
    <property type="entry name" value="FabD/lysophospholipase-like"/>
    <property type="match status" value="1"/>
</dbReference>
<feature type="region of interest" description="Disordered" evidence="6">
    <location>
        <begin position="94"/>
        <end position="147"/>
    </location>
</feature>
<evidence type="ECO:0000313" key="8">
    <source>
        <dbReference type="Proteomes" id="UP000515125"/>
    </source>
</evidence>
<sequence>MDAPPPLAAQAASGGVCDLALTFSRQSDKRRPHEGSVVGGQALTFSHGSSSPRQLQKRQDLPRHKSFSCPGEVSADFSPQKPLAARPLCSWEAGSLSSPLPPSDEVSSTPAAKRQHASRQSVADSMSCPSSLLHTAPPSPPPADRQALGSLTARDRRLLATGGASADTVTAQGVADAAAAASALASAANVSATGVDLFAVAFKVQHDSRLSARQRQVASQRAVAAALEQQQQRFRGRSRKGRLLWAAGRQQLDAATGRKAWKRRAESRLYDAAAVRQSLTALKAARLSGNPQRLAGEIGKALQGHAQAALKEGLYSRTYLGTKDLLEELLSELRLALEDLTLHMQQQPKLRPLLQHAIVSIRRQWKQTALVLSGGAMLGLHHFGLIEALLFNNETQENLLPKVIAGCSAGAAVAAWLCTRTDDELRKELQEDYIHQTFRGLSPNSWIER</sequence>
<dbReference type="RefSeq" id="XP_026192239.1">
    <property type="nucleotide sequence ID" value="XM_026336454.1"/>
</dbReference>
<evidence type="ECO:0000313" key="9">
    <source>
        <dbReference type="RefSeq" id="XP_026192239.1"/>
    </source>
</evidence>
<keyword evidence="3" id="KW-0442">Lipid degradation</keyword>
<feature type="short sequence motif" description="GXSXG" evidence="5">
    <location>
        <begin position="406"/>
        <end position="410"/>
    </location>
</feature>
<evidence type="ECO:0000256" key="6">
    <source>
        <dbReference type="SAM" id="MobiDB-lite"/>
    </source>
</evidence>
<feature type="compositionally biased region" description="Polar residues" evidence="6">
    <location>
        <begin position="43"/>
        <end position="54"/>
    </location>
</feature>
<comment type="similarity">
    <text evidence="1">Belongs to the PLPL family.</text>
</comment>
<keyword evidence="4" id="KW-0443">Lipid metabolism</keyword>
<feature type="non-terminal residue" evidence="9">
    <location>
        <position position="449"/>
    </location>
</feature>
<dbReference type="PROSITE" id="PS51635">
    <property type="entry name" value="PNPLA"/>
    <property type="match status" value="1"/>
</dbReference>
<dbReference type="PANTHER" id="PTHR14226">
    <property type="entry name" value="NEUROPATHY TARGET ESTERASE/SWISS CHEESE D.MELANOGASTER"/>
    <property type="match status" value="1"/>
</dbReference>
<reference evidence="9" key="1">
    <citation type="submission" date="2025-08" db="UniProtKB">
        <authorList>
            <consortium name="RefSeq"/>
        </authorList>
    </citation>
    <scope>IDENTIFICATION</scope>
</reference>
<dbReference type="Pfam" id="PF01734">
    <property type="entry name" value="Patatin"/>
    <property type="match status" value="1"/>
</dbReference>
<proteinExistence type="inferred from homology"/>
<organism evidence="8 9">
    <name type="scientific">Cyclospora cayetanensis</name>
    <dbReference type="NCBI Taxonomy" id="88456"/>
    <lineage>
        <taxon>Eukaryota</taxon>
        <taxon>Sar</taxon>
        <taxon>Alveolata</taxon>
        <taxon>Apicomplexa</taxon>
        <taxon>Conoidasida</taxon>
        <taxon>Coccidia</taxon>
        <taxon>Eucoccidiorida</taxon>
        <taxon>Eimeriorina</taxon>
        <taxon>Eimeriidae</taxon>
        <taxon>Cyclospora</taxon>
    </lineage>
</organism>
<keyword evidence="2" id="KW-0378">Hydrolase</keyword>
<dbReference type="Pfam" id="PF11815">
    <property type="entry name" value="DUF3336"/>
    <property type="match status" value="1"/>
</dbReference>
<evidence type="ECO:0000256" key="5">
    <source>
        <dbReference type="PROSITE-ProRule" id="PRU01161"/>
    </source>
</evidence>
<dbReference type="GeneID" id="113147104"/>
<dbReference type="Gene3D" id="3.40.1090.10">
    <property type="entry name" value="Cytosolic phospholipase A2 catalytic domain"/>
    <property type="match status" value="1"/>
</dbReference>
<dbReference type="Proteomes" id="UP000515125">
    <property type="component" value="Unplaced"/>
</dbReference>
<evidence type="ECO:0000256" key="3">
    <source>
        <dbReference type="ARBA" id="ARBA00022963"/>
    </source>
</evidence>
<evidence type="ECO:0000259" key="7">
    <source>
        <dbReference type="PROSITE" id="PS51635"/>
    </source>
</evidence>
<evidence type="ECO:0000256" key="4">
    <source>
        <dbReference type="ARBA" id="ARBA00023098"/>
    </source>
</evidence>
<gene>
    <name evidence="9" type="primary">LOC113147104</name>
</gene>
<dbReference type="InterPro" id="IPR021771">
    <property type="entry name" value="Triacylglycerol_lipase_N"/>
</dbReference>
<protein>
    <submittedName>
        <fullName evidence="9">Patatin-like phospholipase domain-containing protein CNBE2340</fullName>
    </submittedName>
</protein>
<dbReference type="InterPro" id="IPR050301">
    <property type="entry name" value="NTE"/>
</dbReference>
<evidence type="ECO:0000256" key="1">
    <source>
        <dbReference type="ARBA" id="ARBA00006104"/>
    </source>
</evidence>
<feature type="domain" description="PNPLA" evidence="7">
    <location>
        <begin position="370"/>
        <end position="449"/>
    </location>
</feature>